<proteinExistence type="predicted"/>
<protein>
    <submittedName>
        <fullName evidence="1">Uncharacterized protein</fullName>
    </submittedName>
</protein>
<evidence type="ECO:0000313" key="1">
    <source>
        <dbReference type="EMBL" id="MDX3037178.1"/>
    </source>
</evidence>
<dbReference type="EMBL" id="JARAWJ010000005">
    <property type="protein sequence ID" value="MDX3037178.1"/>
    <property type="molecule type" value="Genomic_DNA"/>
</dbReference>
<gene>
    <name evidence="1" type="ORF">PV383_08355</name>
</gene>
<comment type="caution">
    <text evidence="1">The sequence shown here is derived from an EMBL/GenBank/DDBJ whole genome shotgun (WGS) entry which is preliminary data.</text>
</comment>
<reference evidence="1 2" key="1">
    <citation type="journal article" date="2023" name="Microb. Genom.">
        <title>Mesoterricola silvestris gen. nov., sp. nov., Mesoterricola sediminis sp. nov., Geothrix oryzae sp. nov., Geothrix edaphica sp. nov., Geothrix rubra sp. nov., and Geothrix limicola sp. nov., six novel members of Acidobacteriota isolated from soils.</title>
        <authorList>
            <person name="Weisberg A.J."/>
            <person name="Pearce E."/>
            <person name="Kramer C.G."/>
            <person name="Chang J.H."/>
            <person name="Clarke C.R."/>
        </authorList>
    </citation>
    <scope>NUCLEOTIDE SEQUENCE [LARGE SCALE GENOMIC DNA]</scope>
    <source>
        <strain evidence="1 2">NE20-4-1</strain>
    </source>
</reference>
<accession>A0ABU4MIQ2</accession>
<evidence type="ECO:0000313" key="2">
    <source>
        <dbReference type="Proteomes" id="UP001282474"/>
    </source>
</evidence>
<dbReference type="RefSeq" id="WP_193383329.1">
    <property type="nucleotide sequence ID" value="NZ_JABXWI010000001.1"/>
</dbReference>
<keyword evidence="2" id="KW-1185">Reference proteome</keyword>
<organism evidence="1 2">
    <name type="scientific">Streptomyces caniscabiei</name>
    <dbReference type="NCBI Taxonomy" id="2746961"/>
    <lineage>
        <taxon>Bacteria</taxon>
        <taxon>Bacillati</taxon>
        <taxon>Actinomycetota</taxon>
        <taxon>Actinomycetes</taxon>
        <taxon>Kitasatosporales</taxon>
        <taxon>Streptomycetaceae</taxon>
        <taxon>Streptomyces</taxon>
    </lineage>
</organism>
<dbReference type="Proteomes" id="UP001282474">
    <property type="component" value="Unassembled WGS sequence"/>
</dbReference>
<name>A0ABU4MIQ2_9ACTN</name>
<sequence>MAAQQQTPHQVVASELRRVDPIALLFQRDQVADRLLVAIADRMRDEAGGPDCSCGGCDSCAQHALIDWLDPR</sequence>